<dbReference type="InterPro" id="IPR016914">
    <property type="entry name" value="TrmL"/>
</dbReference>
<protein>
    <recommendedName>
        <fullName evidence="6">Putative tRNA (cytidine(34)-2'-O)-methyltransferase</fullName>
        <ecNumber evidence="6">2.1.1.207</ecNumber>
    </recommendedName>
    <alternativeName>
        <fullName evidence="6">tRNA (cytidine/uridine-2'-O-)-methyltransferase</fullName>
    </alternativeName>
</protein>
<dbReference type="SUPFAM" id="SSF75217">
    <property type="entry name" value="alpha/beta knot"/>
    <property type="match status" value="1"/>
</dbReference>
<evidence type="ECO:0000256" key="1">
    <source>
        <dbReference type="ARBA" id="ARBA00022490"/>
    </source>
</evidence>
<feature type="binding site" evidence="6">
    <location>
        <position position="143"/>
    </location>
    <ligand>
        <name>S-adenosyl-L-methionine</name>
        <dbReference type="ChEBI" id="CHEBI:59789"/>
    </ligand>
</feature>
<comment type="caution">
    <text evidence="6">Lacks conserved residue(s) required for the propagation of feature annotation.</text>
</comment>
<name>A0A1W1WYY7_9BACT</name>
<evidence type="ECO:0000256" key="2">
    <source>
        <dbReference type="ARBA" id="ARBA00022603"/>
    </source>
</evidence>
<feature type="domain" description="tRNA/rRNA methyltransferase SpoU type" evidence="7">
    <location>
        <begin position="15"/>
        <end position="154"/>
    </location>
</feature>
<keyword evidence="9" id="KW-1185">Reference proteome</keyword>
<dbReference type="PANTHER" id="PTHR42971">
    <property type="entry name" value="TRNA (CYTIDINE(34)-2'-O)-METHYLTRANSFERASE"/>
    <property type="match status" value="1"/>
</dbReference>
<comment type="catalytic activity">
    <reaction evidence="6">
        <text>5-carboxymethylaminomethyluridine(34) in tRNA(Leu) + S-adenosyl-L-methionine = 5-carboxymethylaminomethyl-2'-O-methyluridine(34) in tRNA(Leu) + S-adenosyl-L-homocysteine + H(+)</text>
        <dbReference type="Rhea" id="RHEA:43088"/>
        <dbReference type="Rhea" id="RHEA-COMP:10333"/>
        <dbReference type="Rhea" id="RHEA-COMP:10334"/>
        <dbReference type="ChEBI" id="CHEBI:15378"/>
        <dbReference type="ChEBI" id="CHEBI:57856"/>
        <dbReference type="ChEBI" id="CHEBI:59789"/>
        <dbReference type="ChEBI" id="CHEBI:74508"/>
        <dbReference type="ChEBI" id="CHEBI:74511"/>
        <dbReference type="EC" id="2.1.1.207"/>
    </reaction>
</comment>
<dbReference type="PANTHER" id="PTHR42971:SF1">
    <property type="entry name" value="TRNA (CYTIDINE(34)-2'-O)-METHYLTRANSFERASE"/>
    <property type="match status" value="1"/>
</dbReference>
<dbReference type="Gene3D" id="3.40.1280.10">
    <property type="match status" value="1"/>
</dbReference>
<dbReference type="Proteomes" id="UP000192783">
    <property type="component" value="Unassembled WGS sequence"/>
</dbReference>
<dbReference type="EC" id="2.1.1.207" evidence="6"/>
<evidence type="ECO:0000256" key="3">
    <source>
        <dbReference type="ARBA" id="ARBA00022679"/>
    </source>
</evidence>
<dbReference type="Pfam" id="PF00588">
    <property type="entry name" value="SpoU_methylase"/>
    <property type="match status" value="1"/>
</dbReference>
<comment type="similarity">
    <text evidence="6">Belongs to the class IV-like SAM-binding methyltransferase superfamily. RNA methyltransferase TrmH family. TrmL subfamily.</text>
</comment>
<comment type="function">
    <text evidence="6">Could methylate the ribose at the nucleotide 34 wobble position in tRNA.</text>
</comment>
<evidence type="ECO:0000313" key="8">
    <source>
        <dbReference type="EMBL" id="SMC16932.1"/>
    </source>
</evidence>
<proteinExistence type="inferred from homology"/>
<dbReference type="STRING" id="1121390.SAMN02746041_00196"/>
<dbReference type="GO" id="GO:0141098">
    <property type="term" value="F:tRNA (cytidine(34)-2'-O)-methyltransferase activity"/>
    <property type="evidence" value="ECO:0007669"/>
    <property type="project" value="RHEA"/>
</dbReference>
<feature type="binding site" evidence="6">
    <location>
        <position position="134"/>
    </location>
    <ligand>
        <name>S-adenosyl-L-methionine</name>
        <dbReference type="ChEBI" id="CHEBI:59789"/>
    </ligand>
</feature>
<accession>A0A1W1WYY7</accession>
<keyword evidence="4 6" id="KW-0949">S-adenosyl-L-methionine</keyword>
<reference evidence="8 9" key="1">
    <citation type="submission" date="2017-04" db="EMBL/GenBank/DDBJ databases">
        <authorList>
            <person name="Afonso C.L."/>
            <person name="Miller P.J."/>
            <person name="Scott M.A."/>
            <person name="Spackman E."/>
            <person name="Goraichik I."/>
            <person name="Dimitrov K.M."/>
            <person name="Suarez D.L."/>
            <person name="Swayne D.E."/>
        </authorList>
    </citation>
    <scope>NUCLEOTIDE SEQUENCE [LARGE SCALE GENOMIC DNA]</scope>
    <source>
        <strain evidence="8 9">DSM 13146</strain>
    </source>
</reference>
<evidence type="ECO:0000313" key="9">
    <source>
        <dbReference type="Proteomes" id="UP000192783"/>
    </source>
</evidence>
<comment type="catalytic activity">
    <reaction evidence="6">
        <text>cytidine(34) in tRNA + S-adenosyl-L-methionine = 2'-O-methylcytidine(34) in tRNA + S-adenosyl-L-homocysteine + H(+)</text>
        <dbReference type="Rhea" id="RHEA:43084"/>
        <dbReference type="Rhea" id="RHEA-COMP:10331"/>
        <dbReference type="Rhea" id="RHEA-COMP:10332"/>
        <dbReference type="ChEBI" id="CHEBI:15378"/>
        <dbReference type="ChEBI" id="CHEBI:57856"/>
        <dbReference type="ChEBI" id="CHEBI:59789"/>
        <dbReference type="ChEBI" id="CHEBI:74495"/>
        <dbReference type="ChEBI" id="CHEBI:82748"/>
        <dbReference type="EC" id="2.1.1.207"/>
    </reaction>
</comment>
<dbReference type="GO" id="GO:0042802">
    <property type="term" value="F:identical protein binding"/>
    <property type="evidence" value="ECO:0007669"/>
    <property type="project" value="UniProtKB-ARBA"/>
</dbReference>
<dbReference type="GO" id="GO:0141102">
    <property type="term" value="F:tRNA (5-carboxymethylaminomethyluridine(34)-2'-O)-methyltransferase activity"/>
    <property type="evidence" value="ECO:0007669"/>
    <property type="project" value="RHEA"/>
</dbReference>
<dbReference type="GO" id="GO:0005737">
    <property type="term" value="C:cytoplasm"/>
    <property type="evidence" value="ECO:0007669"/>
    <property type="project" value="UniProtKB-SubCell"/>
</dbReference>
<organism evidence="8 9">
    <name type="scientific">Desulfacinum hydrothermale DSM 13146</name>
    <dbReference type="NCBI Taxonomy" id="1121390"/>
    <lineage>
        <taxon>Bacteria</taxon>
        <taxon>Pseudomonadati</taxon>
        <taxon>Thermodesulfobacteriota</taxon>
        <taxon>Syntrophobacteria</taxon>
        <taxon>Syntrophobacterales</taxon>
        <taxon>Syntrophobacteraceae</taxon>
        <taxon>Desulfacinum</taxon>
    </lineage>
</organism>
<sequence>MTGESVQRVAMTSSVEVALVEPEIPPNTGNVARTCAATRTPLHLVEPLGFRLTDRHLKRAGLDYWPHVQVRVHPDLDTFLRAVEHRRLVFFSKKGACPYYDFDFLPGDILVFGPETRGLPEELLESAWDRVVSIPMDCEHVRSLNLATTVGVGLFEARRQLSRPTVAARTTSLPVGPLQDGAPWTTRMCGESRIP</sequence>
<keyword evidence="3 6" id="KW-0808">Transferase</keyword>
<feature type="binding site" evidence="6">
    <location>
        <position position="113"/>
    </location>
    <ligand>
        <name>S-adenosyl-L-methionine</name>
        <dbReference type="ChEBI" id="CHEBI:59789"/>
    </ligand>
</feature>
<dbReference type="FunFam" id="3.40.1280.10:FF:000002">
    <property type="entry name" value="Peptidylprolyl isomerase"/>
    <property type="match status" value="1"/>
</dbReference>
<keyword evidence="5 6" id="KW-0819">tRNA processing</keyword>
<dbReference type="InterPro" id="IPR029028">
    <property type="entry name" value="Alpha/beta_knot_MTases"/>
</dbReference>
<gene>
    <name evidence="8" type="ORF">SAMN02746041_00196</name>
</gene>
<dbReference type="InterPro" id="IPR001537">
    <property type="entry name" value="SpoU_MeTrfase"/>
</dbReference>
<keyword evidence="1 6" id="KW-0963">Cytoplasm</keyword>
<dbReference type="AlphaFoldDB" id="A0A1W1WYY7"/>
<evidence type="ECO:0000256" key="4">
    <source>
        <dbReference type="ARBA" id="ARBA00022691"/>
    </source>
</evidence>
<comment type="subcellular location">
    <subcellularLocation>
        <location evidence="6">Cytoplasm</location>
    </subcellularLocation>
</comment>
<dbReference type="CDD" id="cd18094">
    <property type="entry name" value="SpoU-like_TrmL"/>
    <property type="match status" value="1"/>
</dbReference>
<dbReference type="GO" id="GO:0002130">
    <property type="term" value="P:wobble position ribose methylation"/>
    <property type="evidence" value="ECO:0007669"/>
    <property type="project" value="TreeGrafter"/>
</dbReference>
<evidence type="ECO:0000256" key="5">
    <source>
        <dbReference type="ARBA" id="ARBA00022694"/>
    </source>
</evidence>
<dbReference type="HAMAP" id="MF_01885">
    <property type="entry name" value="tRNA_methyltr_TrmL"/>
    <property type="match status" value="1"/>
</dbReference>
<dbReference type="GO" id="GO:0003723">
    <property type="term" value="F:RNA binding"/>
    <property type="evidence" value="ECO:0007669"/>
    <property type="project" value="InterPro"/>
</dbReference>
<keyword evidence="2 6" id="KW-0489">Methyltransferase</keyword>
<dbReference type="EMBL" id="FWXF01000001">
    <property type="protein sequence ID" value="SMC16932.1"/>
    <property type="molecule type" value="Genomic_DNA"/>
</dbReference>
<evidence type="ECO:0000259" key="7">
    <source>
        <dbReference type="Pfam" id="PF00588"/>
    </source>
</evidence>
<evidence type="ECO:0000256" key="6">
    <source>
        <dbReference type="HAMAP-Rule" id="MF_01885"/>
    </source>
</evidence>
<dbReference type="InterPro" id="IPR029026">
    <property type="entry name" value="tRNA_m1G_MTases_N"/>
</dbReference>